<keyword evidence="2 5" id="KW-0812">Transmembrane</keyword>
<feature type="transmembrane region" description="Helical" evidence="5">
    <location>
        <begin position="371"/>
        <end position="389"/>
    </location>
</feature>
<evidence type="ECO:0000256" key="3">
    <source>
        <dbReference type="ARBA" id="ARBA00022989"/>
    </source>
</evidence>
<gene>
    <name evidence="6" type="ORF">K432DRAFT_259540</name>
</gene>
<dbReference type="InterPro" id="IPR002523">
    <property type="entry name" value="MgTranspt_CorA/ZnTranspt_ZntB"/>
</dbReference>
<dbReference type="GO" id="GO:0005886">
    <property type="term" value="C:plasma membrane"/>
    <property type="evidence" value="ECO:0007669"/>
    <property type="project" value="UniProtKB-SubCell"/>
</dbReference>
<protein>
    <submittedName>
        <fullName evidence="6">Uncharacterized protein</fullName>
    </submittedName>
</protein>
<keyword evidence="3 5" id="KW-1133">Transmembrane helix</keyword>
<dbReference type="AlphaFoldDB" id="A0A8E2E3W8"/>
<name>A0A8E2E3W8_9PEZI</name>
<accession>A0A8E2E3W8</accession>
<evidence type="ECO:0000256" key="4">
    <source>
        <dbReference type="ARBA" id="ARBA00023136"/>
    </source>
</evidence>
<dbReference type="GO" id="GO:0015087">
    <property type="term" value="F:cobalt ion transmembrane transporter activity"/>
    <property type="evidence" value="ECO:0007669"/>
    <property type="project" value="TreeGrafter"/>
</dbReference>
<keyword evidence="7" id="KW-1185">Reference proteome</keyword>
<feature type="non-terminal residue" evidence="6">
    <location>
        <position position="1"/>
    </location>
</feature>
<dbReference type="EMBL" id="KV745177">
    <property type="protein sequence ID" value="OCK76808.1"/>
    <property type="molecule type" value="Genomic_DNA"/>
</dbReference>
<proteinExistence type="predicted"/>
<dbReference type="OrthoDB" id="3231000at2759"/>
<dbReference type="GO" id="GO:0015095">
    <property type="term" value="F:magnesium ion transmembrane transporter activity"/>
    <property type="evidence" value="ECO:0007669"/>
    <property type="project" value="TreeGrafter"/>
</dbReference>
<feature type="non-terminal residue" evidence="6">
    <location>
        <position position="390"/>
    </location>
</feature>
<evidence type="ECO:0000256" key="2">
    <source>
        <dbReference type="ARBA" id="ARBA00022692"/>
    </source>
</evidence>
<dbReference type="Gene3D" id="1.20.58.340">
    <property type="entry name" value="Magnesium transport protein CorA, transmembrane region"/>
    <property type="match status" value="1"/>
</dbReference>
<dbReference type="Pfam" id="PF01544">
    <property type="entry name" value="CorA"/>
    <property type="match status" value="1"/>
</dbReference>
<evidence type="ECO:0000313" key="7">
    <source>
        <dbReference type="Proteomes" id="UP000250266"/>
    </source>
</evidence>
<dbReference type="PANTHER" id="PTHR46494:SF1">
    <property type="entry name" value="CORA FAMILY METAL ION TRANSPORTER (EUROFUNG)"/>
    <property type="match status" value="1"/>
</dbReference>
<evidence type="ECO:0000256" key="5">
    <source>
        <dbReference type="SAM" id="Phobius"/>
    </source>
</evidence>
<reference evidence="6 7" key="1">
    <citation type="journal article" date="2016" name="Nat. Commun.">
        <title>Ectomycorrhizal ecology is imprinted in the genome of the dominant symbiotic fungus Cenococcum geophilum.</title>
        <authorList>
            <consortium name="DOE Joint Genome Institute"/>
            <person name="Peter M."/>
            <person name="Kohler A."/>
            <person name="Ohm R.A."/>
            <person name="Kuo A."/>
            <person name="Krutzmann J."/>
            <person name="Morin E."/>
            <person name="Arend M."/>
            <person name="Barry K.W."/>
            <person name="Binder M."/>
            <person name="Choi C."/>
            <person name="Clum A."/>
            <person name="Copeland A."/>
            <person name="Grisel N."/>
            <person name="Haridas S."/>
            <person name="Kipfer T."/>
            <person name="LaButti K."/>
            <person name="Lindquist E."/>
            <person name="Lipzen A."/>
            <person name="Maire R."/>
            <person name="Meier B."/>
            <person name="Mihaltcheva S."/>
            <person name="Molinier V."/>
            <person name="Murat C."/>
            <person name="Poggeler S."/>
            <person name="Quandt C.A."/>
            <person name="Sperisen C."/>
            <person name="Tritt A."/>
            <person name="Tisserant E."/>
            <person name="Crous P.W."/>
            <person name="Henrissat B."/>
            <person name="Nehls U."/>
            <person name="Egli S."/>
            <person name="Spatafora J.W."/>
            <person name="Grigoriev I.V."/>
            <person name="Martin F.M."/>
        </authorList>
    </citation>
    <scope>NUCLEOTIDE SEQUENCE [LARGE SCALE GENOMIC DNA]</scope>
    <source>
        <strain evidence="6 7">CBS 459.81</strain>
    </source>
</reference>
<dbReference type="GO" id="GO:0050897">
    <property type="term" value="F:cobalt ion binding"/>
    <property type="evidence" value="ECO:0007669"/>
    <property type="project" value="TreeGrafter"/>
</dbReference>
<evidence type="ECO:0000256" key="1">
    <source>
        <dbReference type="ARBA" id="ARBA00004651"/>
    </source>
</evidence>
<evidence type="ECO:0000313" key="6">
    <source>
        <dbReference type="EMBL" id="OCK76808.1"/>
    </source>
</evidence>
<dbReference type="PANTHER" id="PTHR46494">
    <property type="entry name" value="CORA FAMILY METAL ION TRANSPORTER (EUROFUNG)"/>
    <property type="match status" value="1"/>
</dbReference>
<organism evidence="6 7">
    <name type="scientific">Lepidopterella palustris CBS 459.81</name>
    <dbReference type="NCBI Taxonomy" id="1314670"/>
    <lineage>
        <taxon>Eukaryota</taxon>
        <taxon>Fungi</taxon>
        <taxon>Dikarya</taxon>
        <taxon>Ascomycota</taxon>
        <taxon>Pezizomycotina</taxon>
        <taxon>Dothideomycetes</taxon>
        <taxon>Pleosporomycetidae</taxon>
        <taxon>Mytilinidiales</taxon>
        <taxon>Argynnaceae</taxon>
        <taxon>Lepidopterella</taxon>
    </lineage>
</organism>
<keyword evidence="4 5" id="KW-0472">Membrane</keyword>
<dbReference type="InterPro" id="IPR045863">
    <property type="entry name" value="CorA_TM1_TM2"/>
</dbReference>
<dbReference type="Proteomes" id="UP000250266">
    <property type="component" value="Unassembled WGS sequence"/>
</dbReference>
<comment type="subcellular location">
    <subcellularLocation>
        <location evidence="1">Cell membrane</location>
        <topology evidence="1">Multi-pass membrane protein</topology>
    </subcellularLocation>
</comment>
<sequence>QILIVEDLSKELIDILGSSLDVDPLFFASHVNASWKELETQTPDLATLPSRTTASNYINVHYHRTISFDKVSPPRKRLRRVGNIDRKVMAIPSVKNKWIGLAQHCVSILRTTRDTHWIGISHVVLGLVLVDPPIGDNFLFDNEKKNGMVSVHLPSQLFLGGYEDFLAPPSVHDYKDRRSGPGRLCLMEDLLYYWSLKPPSSFNPKNPSLLCLSHYPLSVVAAEWVKYLGVMYRGIKQYEYRSNESRSFIQQLEILNSDMRDLQSWRRRIISSQQKVLAVARVLQASETSDLRTSLVGDYEHLAANIEGYGRRLESMLPVVTSLVQIVDSRRSFAETANISRLTILALIFVPLSFVASLFSMNANNIPGGPYFWVYFAVAVPVTIAVYLVA</sequence>
<dbReference type="GO" id="GO:0000287">
    <property type="term" value="F:magnesium ion binding"/>
    <property type="evidence" value="ECO:0007669"/>
    <property type="project" value="TreeGrafter"/>
</dbReference>
<feature type="transmembrane region" description="Helical" evidence="5">
    <location>
        <begin position="339"/>
        <end position="359"/>
    </location>
</feature>
<dbReference type="SUPFAM" id="SSF144083">
    <property type="entry name" value="Magnesium transport protein CorA, transmembrane region"/>
    <property type="match status" value="1"/>
</dbReference>